<organism evidence="2 3">
    <name type="scientific">Paramuricea clavata</name>
    <name type="common">Red gorgonian</name>
    <name type="synonym">Violescent sea-whip</name>
    <dbReference type="NCBI Taxonomy" id="317549"/>
    <lineage>
        <taxon>Eukaryota</taxon>
        <taxon>Metazoa</taxon>
        <taxon>Cnidaria</taxon>
        <taxon>Anthozoa</taxon>
        <taxon>Octocorallia</taxon>
        <taxon>Malacalcyonacea</taxon>
        <taxon>Plexauridae</taxon>
        <taxon>Paramuricea</taxon>
    </lineage>
</organism>
<gene>
    <name evidence="2" type="ORF">PACLA_8A056457</name>
</gene>
<dbReference type="Proteomes" id="UP001152795">
    <property type="component" value="Unassembled WGS sequence"/>
</dbReference>
<sequence>MLDDIGFDDECQKHLFHAVGKLKYLKELVFRLSKITQTDAVTLAEVLPSLQLLEKLVFGNIEFDDECQKHLFHAVGKLKYLKELDLKRSKITLAGLDALTDVLPTLPNLRWIWFSKIKSDETETSSDQESEGNETSSDEESEENETSSDEESEENETPKSKLKALAHLVPGLKVLWY</sequence>
<dbReference type="OrthoDB" id="1394818at2759"/>
<protein>
    <submittedName>
        <fullName evidence="2">Uncharacterized protein</fullName>
    </submittedName>
</protein>
<feature type="region of interest" description="Disordered" evidence="1">
    <location>
        <begin position="122"/>
        <end position="162"/>
    </location>
</feature>
<evidence type="ECO:0000313" key="2">
    <source>
        <dbReference type="EMBL" id="CAB3985996.1"/>
    </source>
</evidence>
<accession>A0A7D9DHN4</accession>
<evidence type="ECO:0000256" key="1">
    <source>
        <dbReference type="SAM" id="MobiDB-lite"/>
    </source>
</evidence>
<name>A0A7D9DHN4_PARCT</name>
<reference evidence="2" key="1">
    <citation type="submission" date="2020-04" db="EMBL/GenBank/DDBJ databases">
        <authorList>
            <person name="Alioto T."/>
            <person name="Alioto T."/>
            <person name="Gomez Garrido J."/>
        </authorList>
    </citation>
    <scope>NUCLEOTIDE SEQUENCE</scope>
    <source>
        <strain evidence="2">A484AB</strain>
    </source>
</reference>
<dbReference type="AlphaFoldDB" id="A0A7D9DHN4"/>
<feature type="compositionally biased region" description="Acidic residues" evidence="1">
    <location>
        <begin position="122"/>
        <end position="155"/>
    </location>
</feature>
<comment type="caution">
    <text evidence="2">The sequence shown here is derived from an EMBL/GenBank/DDBJ whole genome shotgun (WGS) entry which is preliminary data.</text>
</comment>
<dbReference type="EMBL" id="CACRXK020000950">
    <property type="protein sequence ID" value="CAB3985996.1"/>
    <property type="molecule type" value="Genomic_DNA"/>
</dbReference>
<dbReference type="Gene3D" id="3.80.10.10">
    <property type="entry name" value="Ribonuclease Inhibitor"/>
    <property type="match status" value="1"/>
</dbReference>
<keyword evidence="3" id="KW-1185">Reference proteome</keyword>
<evidence type="ECO:0000313" key="3">
    <source>
        <dbReference type="Proteomes" id="UP001152795"/>
    </source>
</evidence>
<dbReference type="SUPFAM" id="SSF52047">
    <property type="entry name" value="RNI-like"/>
    <property type="match status" value="1"/>
</dbReference>
<dbReference type="InterPro" id="IPR032675">
    <property type="entry name" value="LRR_dom_sf"/>
</dbReference>
<proteinExistence type="predicted"/>